<organism evidence="3 4">
    <name type="scientific">Helicobacter mastomyrinus</name>
    <dbReference type="NCBI Taxonomy" id="287948"/>
    <lineage>
        <taxon>Bacteria</taxon>
        <taxon>Pseudomonadati</taxon>
        <taxon>Campylobacterota</taxon>
        <taxon>Epsilonproteobacteria</taxon>
        <taxon>Campylobacterales</taxon>
        <taxon>Helicobacteraceae</taxon>
        <taxon>Helicobacter</taxon>
    </lineage>
</organism>
<proteinExistence type="predicted"/>
<dbReference type="RefSeq" id="WP_300446910.1">
    <property type="nucleotide sequence ID" value="NZ_CP145316.1"/>
</dbReference>
<dbReference type="EMBL" id="CP145316">
    <property type="protein sequence ID" value="XAM18024.1"/>
    <property type="molecule type" value="Genomic_DNA"/>
</dbReference>
<evidence type="ECO:0000259" key="2">
    <source>
        <dbReference type="PROSITE" id="PS50975"/>
    </source>
</evidence>
<dbReference type="PROSITE" id="PS50975">
    <property type="entry name" value="ATP_GRASP"/>
    <property type="match status" value="1"/>
</dbReference>
<keyword evidence="1" id="KW-0067">ATP-binding</keyword>
<feature type="domain" description="ATP-grasp" evidence="2">
    <location>
        <begin position="121"/>
        <end position="319"/>
    </location>
</feature>
<evidence type="ECO:0000256" key="1">
    <source>
        <dbReference type="PROSITE-ProRule" id="PRU00409"/>
    </source>
</evidence>
<accession>A0ABZ3F6I0</accession>
<evidence type="ECO:0000313" key="3">
    <source>
        <dbReference type="EMBL" id="XAM18024.1"/>
    </source>
</evidence>
<keyword evidence="4" id="KW-1185">Reference proteome</keyword>
<dbReference type="Gene3D" id="3.30.470.20">
    <property type="entry name" value="ATP-grasp fold, B domain"/>
    <property type="match status" value="1"/>
</dbReference>
<dbReference type="Pfam" id="PF15632">
    <property type="entry name" value="ATPgrasp_Ter"/>
    <property type="match status" value="1"/>
</dbReference>
<dbReference type="Gene3D" id="3.30.1490.20">
    <property type="entry name" value="ATP-grasp fold, A domain"/>
    <property type="match status" value="1"/>
</dbReference>
<name>A0ABZ3F6I0_9HELI</name>
<dbReference type="InterPro" id="IPR013815">
    <property type="entry name" value="ATP_grasp_subdomain_1"/>
</dbReference>
<dbReference type="SUPFAM" id="SSF56059">
    <property type="entry name" value="Glutathione synthetase ATP-binding domain-like"/>
    <property type="match status" value="1"/>
</dbReference>
<dbReference type="Proteomes" id="UP001434737">
    <property type="component" value="Chromosome"/>
</dbReference>
<protein>
    <submittedName>
        <fullName evidence="3">ATP-grasp domain-containing protein</fullName>
    </submittedName>
</protein>
<gene>
    <name evidence="3" type="ORF">V3I05_10115</name>
</gene>
<dbReference type="Gene3D" id="3.40.50.20">
    <property type="match status" value="1"/>
</dbReference>
<reference evidence="3 4" key="1">
    <citation type="submission" date="2024-02" db="EMBL/GenBank/DDBJ databases">
        <title>Genome and pathogenicity analysis of Helicobacter mastomyrinus isolated from mice.</title>
        <authorList>
            <person name="Zhu L."/>
        </authorList>
    </citation>
    <scope>NUCLEOTIDE SEQUENCE [LARGE SCALE GENOMIC DNA]</scope>
    <source>
        <strain evidence="3 4">Hm-17</strain>
    </source>
</reference>
<sequence length="349" mass="40362">MNKLRIFITTIGGLTSPDCLLALRNNGEREVFLYGSDSFSGACGRKFVDIFEQSPDSAKDTKGFIDFMLSMVKKYQIDVIIPCGNDDNLALSQYKKHFDIPIMVGEYEDLVIAYDKLAVYENLKKELPQYAPKYHLVSTFEDFLKAIFSLGYPHKKCVIKPRLGRGGRGVYILSDSLLQKEVFSIKPANEMPLSFFESILKDKRSFDDLIIMEYLQEPFVSAYSLCQKGKNIITMEHIREWGNASQTYRGYVRYNESLEELCSHIIQTFSLDYTNNMELAHNENASLVLFDLNPRLGASSGVDTYFGLNFPYLALKLALGENIHIDKNLYKDKQYRFYRYFTQWWENML</sequence>
<evidence type="ECO:0000313" key="4">
    <source>
        <dbReference type="Proteomes" id="UP001434737"/>
    </source>
</evidence>
<dbReference type="InterPro" id="IPR011761">
    <property type="entry name" value="ATP-grasp"/>
</dbReference>
<keyword evidence="1" id="KW-0547">Nucleotide-binding</keyword>